<reference evidence="2" key="1">
    <citation type="journal article" date="2018" name="Nat. Plants">
        <title>Whole-genome landscape of Medicago truncatula symbiotic genes.</title>
        <authorList>
            <person name="Pecrix Y."/>
            <person name="Staton S.E."/>
            <person name="Sallet E."/>
            <person name="Lelandais-Briere C."/>
            <person name="Moreau S."/>
            <person name="Carrere S."/>
            <person name="Blein T."/>
            <person name="Jardinaud M.F."/>
            <person name="Latrasse D."/>
            <person name="Zouine M."/>
            <person name="Zahm M."/>
            <person name="Kreplak J."/>
            <person name="Mayjonade B."/>
            <person name="Satge C."/>
            <person name="Perez M."/>
            <person name="Cauet S."/>
            <person name="Marande W."/>
            <person name="Chantry-Darmon C."/>
            <person name="Lopez-Roques C."/>
            <person name="Bouchez O."/>
            <person name="Berard A."/>
            <person name="Debelle F."/>
            <person name="Munos S."/>
            <person name="Bendahmane A."/>
            <person name="Berges H."/>
            <person name="Niebel A."/>
            <person name="Buitink J."/>
            <person name="Frugier F."/>
            <person name="Benhamed M."/>
            <person name="Crespi M."/>
            <person name="Gouzy J."/>
            <person name="Gamas P."/>
        </authorList>
    </citation>
    <scope>NUCLEOTIDE SEQUENCE [LARGE SCALE GENOMIC DNA]</scope>
    <source>
        <strain evidence="2">cv. Jemalong A17</strain>
    </source>
</reference>
<proteinExistence type="predicted"/>
<accession>A0A396IJN9</accession>
<evidence type="ECO:0000313" key="1">
    <source>
        <dbReference type="EMBL" id="RHN65802.1"/>
    </source>
</evidence>
<sequence>MVKDKHVGLWELGRNIESIKKASNLVPHMVKDAWEGINKIIKFGINDKNNVDKPIL</sequence>
<gene>
    <name evidence="1" type="ORF">MtrunA17_Chr3g0083931</name>
</gene>
<name>A0A396IJN9_MEDTR</name>
<dbReference type="AlphaFoldDB" id="A0A396IJN9"/>
<evidence type="ECO:0000313" key="2">
    <source>
        <dbReference type="Proteomes" id="UP000265566"/>
    </source>
</evidence>
<dbReference type="Gramene" id="rna13692">
    <property type="protein sequence ID" value="RHN65802.1"/>
    <property type="gene ID" value="gene13692"/>
</dbReference>
<dbReference type="EMBL" id="PSQE01000003">
    <property type="protein sequence ID" value="RHN65802.1"/>
    <property type="molecule type" value="Genomic_DNA"/>
</dbReference>
<protein>
    <submittedName>
        <fullName evidence="1">Uncharacterized protein</fullName>
    </submittedName>
</protein>
<dbReference type="Proteomes" id="UP000265566">
    <property type="component" value="Chromosome 3"/>
</dbReference>
<comment type="caution">
    <text evidence="1">The sequence shown here is derived from an EMBL/GenBank/DDBJ whole genome shotgun (WGS) entry which is preliminary data.</text>
</comment>
<organism evidence="1 2">
    <name type="scientific">Medicago truncatula</name>
    <name type="common">Barrel medic</name>
    <name type="synonym">Medicago tribuloides</name>
    <dbReference type="NCBI Taxonomy" id="3880"/>
    <lineage>
        <taxon>Eukaryota</taxon>
        <taxon>Viridiplantae</taxon>
        <taxon>Streptophyta</taxon>
        <taxon>Embryophyta</taxon>
        <taxon>Tracheophyta</taxon>
        <taxon>Spermatophyta</taxon>
        <taxon>Magnoliopsida</taxon>
        <taxon>eudicotyledons</taxon>
        <taxon>Gunneridae</taxon>
        <taxon>Pentapetalae</taxon>
        <taxon>rosids</taxon>
        <taxon>fabids</taxon>
        <taxon>Fabales</taxon>
        <taxon>Fabaceae</taxon>
        <taxon>Papilionoideae</taxon>
        <taxon>50 kb inversion clade</taxon>
        <taxon>NPAAA clade</taxon>
        <taxon>Hologalegina</taxon>
        <taxon>IRL clade</taxon>
        <taxon>Trifolieae</taxon>
        <taxon>Medicago</taxon>
    </lineage>
</organism>